<feature type="signal peptide" evidence="1">
    <location>
        <begin position="1"/>
        <end position="19"/>
    </location>
</feature>
<dbReference type="Pfam" id="PF10551">
    <property type="entry name" value="MULE"/>
    <property type="match status" value="1"/>
</dbReference>
<keyword evidence="1" id="KW-0732">Signal</keyword>
<dbReference type="Proteomes" id="UP001160390">
    <property type="component" value="Unassembled WGS sequence"/>
</dbReference>
<dbReference type="PANTHER" id="PTHR31569:SF4">
    <property type="entry name" value="SWIM-TYPE DOMAIN-CONTAINING PROTEIN"/>
    <property type="match status" value="1"/>
</dbReference>
<dbReference type="InterPro" id="IPR052579">
    <property type="entry name" value="Zinc_finger_SWIM"/>
</dbReference>
<keyword evidence="4" id="KW-1185">Reference proteome</keyword>
<gene>
    <name evidence="3" type="ORF">CCHLO57077_00016598</name>
</gene>
<feature type="domain" description="MULE transposase" evidence="2">
    <location>
        <begin position="5"/>
        <end position="81"/>
    </location>
</feature>
<organism evidence="3 4">
    <name type="scientific">Clonostachys chloroleuca</name>
    <dbReference type="NCBI Taxonomy" id="1926264"/>
    <lineage>
        <taxon>Eukaryota</taxon>
        <taxon>Fungi</taxon>
        <taxon>Dikarya</taxon>
        <taxon>Ascomycota</taxon>
        <taxon>Pezizomycotina</taxon>
        <taxon>Sordariomycetes</taxon>
        <taxon>Hypocreomycetidae</taxon>
        <taxon>Hypocreales</taxon>
        <taxon>Bionectriaceae</taxon>
        <taxon>Clonostachys</taxon>
    </lineage>
</organism>
<evidence type="ECO:0000256" key="1">
    <source>
        <dbReference type="SAM" id="SignalP"/>
    </source>
</evidence>
<accession>A0AA35Q5E6</accession>
<evidence type="ECO:0000313" key="3">
    <source>
        <dbReference type="EMBL" id="CAI6092342.1"/>
    </source>
</evidence>
<feature type="chain" id="PRO_5041217376" description="MULE transposase domain-containing protein" evidence="1">
    <location>
        <begin position="20"/>
        <end position="216"/>
    </location>
</feature>
<name>A0AA35Q5E6_9HYPO</name>
<dbReference type="InterPro" id="IPR018289">
    <property type="entry name" value="MULE_transposase_dom"/>
</dbReference>
<proteinExistence type="predicted"/>
<evidence type="ECO:0000313" key="4">
    <source>
        <dbReference type="Proteomes" id="UP001160390"/>
    </source>
</evidence>
<comment type="caution">
    <text evidence="3">The sequence shown here is derived from an EMBL/GenBank/DDBJ whole genome shotgun (WGS) entry which is preliminary data.</text>
</comment>
<protein>
    <recommendedName>
        <fullName evidence="2">MULE transposase domain-containing protein</fullName>
    </recommendedName>
</protein>
<dbReference type="EMBL" id="CABFNP030001199">
    <property type="protein sequence ID" value="CAI6092342.1"/>
    <property type="molecule type" value="Genomic_DNA"/>
</dbReference>
<sequence length="216" mass="24466">MGKGFFQLVLINVTQQAVAVAVTTSEDASFYGWLIERFSEFRAPERQPTVIISNINPDVSDGFKQHLPDSKIQLCISHLSKDILRAVKELWKSAKGKGVLMKQTDLAKEEGTAPRQENQGGGRNGFLMAWKCTVFAPSVAEFEDAWEHLQIDFAAQTGLLEYLKETYLPFREQWVRAYTNKYRNFTVDNPTPKGGFQSKARSYFQTTVPNLLHLAN</sequence>
<dbReference type="PANTHER" id="PTHR31569">
    <property type="entry name" value="SWIM-TYPE DOMAIN-CONTAINING PROTEIN"/>
    <property type="match status" value="1"/>
</dbReference>
<dbReference type="AlphaFoldDB" id="A0AA35Q5E6"/>
<evidence type="ECO:0000259" key="2">
    <source>
        <dbReference type="Pfam" id="PF10551"/>
    </source>
</evidence>
<reference evidence="3" key="1">
    <citation type="submission" date="2023-01" db="EMBL/GenBank/DDBJ databases">
        <authorList>
            <person name="Piombo E."/>
        </authorList>
    </citation>
    <scope>NUCLEOTIDE SEQUENCE</scope>
</reference>